<dbReference type="OrthoDB" id="504689at2759"/>
<evidence type="ECO:0000313" key="6">
    <source>
        <dbReference type="EMBL" id="KRZ99849.1"/>
    </source>
</evidence>
<dbReference type="PANTHER" id="PTHR30546">
    <property type="entry name" value="FLAVODOXIN-RELATED PROTEIN WRBA-RELATED"/>
    <property type="match status" value="1"/>
</dbReference>
<evidence type="ECO:0000256" key="1">
    <source>
        <dbReference type="ARBA" id="ARBA00004202"/>
    </source>
</evidence>
<dbReference type="InterPro" id="IPR029039">
    <property type="entry name" value="Flavoprotein-like_sf"/>
</dbReference>
<comment type="subcellular location">
    <subcellularLocation>
        <location evidence="1">Cell membrane</location>
        <topology evidence="1">Peripheral membrane protein</topology>
    </subcellularLocation>
</comment>
<dbReference type="GO" id="GO:0010181">
    <property type="term" value="F:FMN binding"/>
    <property type="evidence" value="ECO:0007669"/>
    <property type="project" value="InterPro"/>
</dbReference>
<evidence type="ECO:0000259" key="5">
    <source>
        <dbReference type="PROSITE" id="PS50902"/>
    </source>
</evidence>
<evidence type="ECO:0000313" key="7">
    <source>
        <dbReference type="Proteomes" id="UP000054251"/>
    </source>
</evidence>
<dbReference type="Proteomes" id="UP000054251">
    <property type="component" value="Unassembled WGS sequence"/>
</dbReference>
<dbReference type="GO" id="GO:0034599">
    <property type="term" value="P:cellular response to oxidative stress"/>
    <property type="evidence" value="ECO:0007669"/>
    <property type="project" value="UniProtKB-ARBA"/>
</dbReference>
<comment type="similarity">
    <text evidence="2">Belongs to the WrbA family.</text>
</comment>
<dbReference type="PROSITE" id="PS50902">
    <property type="entry name" value="FLAVODOXIN_LIKE"/>
    <property type="match status" value="1"/>
</dbReference>
<organism evidence="6 7">
    <name type="scientific">Debaryomyces fabryi</name>
    <dbReference type="NCBI Taxonomy" id="58627"/>
    <lineage>
        <taxon>Eukaryota</taxon>
        <taxon>Fungi</taxon>
        <taxon>Dikarya</taxon>
        <taxon>Ascomycota</taxon>
        <taxon>Saccharomycotina</taxon>
        <taxon>Pichiomycetes</taxon>
        <taxon>Debaryomycetaceae</taxon>
        <taxon>Debaryomyces</taxon>
    </lineage>
</organism>
<evidence type="ECO:0000256" key="3">
    <source>
        <dbReference type="ARBA" id="ARBA00023026"/>
    </source>
</evidence>
<keyword evidence="7" id="KW-1185">Reference proteome</keyword>
<comment type="function">
    <text evidence="4">Flavodoxin-like protein (FLP) that plays a role in cell wall integrity, oxidative stress protection and virulence. FLPs act as NAD(P)H quinone oxidoreductases. Reduces ubiquinone (coenzyme Q), enabling it to serve as an antioxidant in the membrane.</text>
</comment>
<name>A0A0V1PUS7_9ASCO</name>
<proteinExistence type="inferred from homology"/>
<evidence type="ECO:0000256" key="2">
    <source>
        <dbReference type="ARBA" id="ARBA00006961"/>
    </source>
</evidence>
<dbReference type="AlphaFoldDB" id="A0A0V1PUS7"/>
<dbReference type="GeneID" id="26841415"/>
<dbReference type="NCBIfam" id="NF002999">
    <property type="entry name" value="PRK03767.1"/>
    <property type="match status" value="1"/>
</dbReference>
<accession>A0A0V1PUS7</accession>
<protein>
    <recommendedName>
        <fullName evidence="5">Flavodoxin-like domain-containing protein</fullName>
    </recommendedName>
</protein>
<dbReference type="Pfam" id="PF03358">
    <property type="entry name" value="FMN_red"/>
    <property type="match status" value="1"/>
</dbReference>
<evidence type="ECO:0000256" key="4">
    <source>
        <dbReference type="ARBA" id="ARBA00053955"/>
    </source>
</evidence>
<gene>
    <name evidence="6" type="ORF">AC631_04406</name>
</gene>
<dbReference type="SUPFAM" id="SSF52218">
    <property type="entry name" value="Flavoproteins"/>
    <property type="match status" value="1"/>
</dbReference>
<dbReference type="InterPro" id="IPR010089">
    <property type="entry name" value="Flavoprotein_WrbA-like"/>
</dbReference>
<dbReference type="RefSeq" id="XP_015465952.1">
    <property type="nucleotide sequence ID" value="XM_015613235.1"/>
</dbReference>
<comment type="caution">
    <text evidence="6">The sequence shown here is derived from an EMBL/GenBank/DDBJ whole genome shotgun (WGS) entry which is preliminary data.</text>
</comment>
<reference evidence="6 7" key="1">
    <citation type="submission" date="2015-11" db="EMBL/GenBank/DDBJ databases">
        <title>The genome of Debaryomyces fabryi.</title>
        <authorList>
            <person name="Tafer H."/>
            <person name="Lopandic K."/>
        </authorList>
    </citation>
    <scope>NUCLEOTIDE SEQUENCE [LARGE SCALE GENOMIC DNA]</scope>
    <source>
        <strain evidence="6 7">CBS 789</strain>
    </source>
</reference>
<dbReference type="EMBL" id="LMYN01000117">
    <property type="protein sequence ID" value="KRZ99849.1"/>
    <property type="molecule type" value="Genomic_DNA"/>
</dbReference>
<keyword evidence="3" id="KW-0843">Virulence</keyword>
<dbReference type="Gene3D" id="3.40.50.360">
    <property type="match status" value="1"/>
</dbReference>
<dbReference type="GO" id="GO:0003955">
    <property type="term" value="F:NAD(P)H dehydrogenase (quinone) activity"/>
    <property type="evidence" value="ECO:0007669"/>
    <property type="project" value="InterPro"/>
</dbReference>
<sequence length="203" mass="21231">MGPRTAIITYSLYHHIASMATAAKTGIESAGGSAKIFQVAETLPDSLLKKLGAPPKPDFPLATNDTLTEYDAFLFGIPTRYGNMPSQLKAFWDGTGSLWAKGALIGKPAGIFVSTGSVGGGQETTVISNLSTLVHHGMVFVPLGYSHPGITSMDEVHGGSPWGAGTFASSDGSRKVSDLELEIAKAQGANFYKTIAKLKGIDN</sequence>
<dbReference type="GO" id="GO:0005886">
    <property type="term" value="C:plasma membrane"/>
    <property type="evidence" value="ECO:0007669"/>
    <property type="project" value="UniProtKB-SubCell"/>
</dbReference>
<dbReference type="FunFam" id="3.40.50.360:FF:000001">
    <property type="entry name" value="NAD(P)H dehydrogenase (Quinone) FQR1-like"/>
    <property type="match status" value="1"/>
</dbReference>
<dbReference type="InterPro" id="IPR005025">
    <property type="entry name" value="FMN_Rdtase-like_dom"/>
</dbReference>
<feature type="domain" description="Flavodoxin-like" evidence="5">
    <location>
        <begin position="5"/>
        <end position="191"/>
    </location>
</feature>
<dbReference type="PANTHER" id="PTHR30546:SF23">
    <property type="entry name" value="FLAVOPROTEIN-LIKE PROTEIN YCP4-RELATED"/>
    <property type="match status" value="1"/>
</dbReference>
<dbReference type="NCBIfam" id="TIGR01755">
    <property type="entry name" value="flav_wrbA"/>
    <property type="match status" value="1"/>
</dbReference>
<dbReference type="InterPro" id="IPR008254">
    <property type="entry name" value="Flavodoxin/NO_synth"/>
</dbReference>